<dbReference type="GO" id="GO:0046872">
    <property type="term" value="F:metal ion binding"/>
    <property type="evidence" value="ECO:0007669"/>
    <property type="project" value="UniProtKB-KW"/>
</dbReference>
<dbReference type="GO" id="GO:0051539">
    <property type="term" value="F:4 iron, 4 sulfur cluster binding"/>
    <property type="evidence" value="ECO:0007669"/>
    <property type="project" value="UniProtKB-KW"/>
</dbReference>
<evidence type="ECO:0000259" key="6">
    <source>
        <dbReference type="SMART" id="SM00928"/>
    </source>
</evidence>
<name>A0AAD1HF78_9MYCO</name>
<keyword evidence="3" id="KW-0479">Metal-binding</keyword>
<evidence type="ECO:0000313" key="7">
    <source>
        <dbReference type="EMBL" id="BBX03899.1"/>
    </source>
</evidence>
<dbReference type="PROSITE" id="PS00645">
    <property type="entry name" value="COMPLEX1_51K_2"/>
    <property type="match status" value="1"/>
</dbReference>
<dbReference type="InterPro" id="IPR037225">
    <property type="entry name" value="Nuo51_FMN-bd_sf"/>
</dbReference>
<organism evidence="7 8">
    <name type="scientific">Mycolicibacterium moriokaense</name>
    <dbReference type="NCBI Taxonomy" id="39691"/>
    <lineage>
        <taxon>Bacteria</taxon>
        <taxon>Bacillati</taxon>
        <taxon>Actinomycetota</taxon>
        <taxon>Actinomycetes</taxon>
        <taxon>Mycobacteriales</taxon>
        <taxon>Mycobacteriaceae</taxon>
        <taxon>Mycolicibacterium</taxon>
    </lineage>
</organism>
<keyword evidence="8" id="KW-1185">Reference proteome</keyword>
<dbReference type="SUPFAM" id="SSF52833">
    <property type="entry name" value="Thioredoxin-like"/>
    <property type="match status" value="1"/>
</dbReference>
<dbReference type="InterPro" id="IPR041921">
    <property type="entry name" value="NuoE_N"/>
</dbReference>
<proteinExistence type="inferred from homology"/>
<protein>
    <submittedName>
        <fullName evidence="7">NADH dehydrogenase</fullName>
    </submittedName>
</protein>
<dbReference type="SMART" id="SM00928">
    <property type="entry name" value="NADH_4Fe-4S"/>
    <property type="match status" value="1"/>
</dbReference>
<dbReference type="RefSeq" id="WP_083149336.1">
    <property type="nucleotide sequence ID" value="NZ_AP022560.1"/>
</dbReference>
<dbReference type="InterPro" id="IPR001949">
    <property type="entry name" value="NADH-UbQ_OxRdtase_51kDa_CS"/>
</dbReference>
<dbReference type="AlphaFoldDB" id="A0AAD1HF78"/>
<dbReference type="PANTHER" id="PTHR43578:SF3">
    <property type="entry name" value="NADH-QUINONE OXIDOREDUCTASE SUBUNIT F"/>
    <property type="match status" value="1"/>
</dbReference>
<dbReference type="SUPFAM" id="SSF142019">
    <property type="entry name" value="Nqo1 FMN-binding domain-like"/>
    <property type="match status" value="1"/>
</dbReference>
<dbReference type="Pfam" id="PF01257">
    <property type="entry name" value="2Fe-2S_thioredx"/>
    <property type="match status" value="1"/>
</dbReference>
<keyword evidence="5" id="KW-0411">Iron-sulfur</keyword>
<dbReference type="Pfam" id="PF10589">
    <property type="entry name" value="NADH_4Fe-4S"/>
    <property type="match status" value="1"/>
</dbReference>
<evidence type="ECO:0000256" key="2">
    <source>
        <dbReference type="ARBA" id="ARBA00022485"/>
    </source>
</evidence>
<dbReference type="InterPro" id="IPR037207">
    <property type="entry name" value="Nuop51_4Fe4S-bd_sf"/>
</dbReference>
<keyword evidence="2" id="KW-0004">4Fe-4S</keyword>
<dbReference type="Gene3D" id="3.40.50.11540">
    <property type="entry name" value="NADH-ubiquinone oxidoreductase 51kDa subunit"/>
    <property type="match status" value="1"/>
</dbReference>
<evidence type="ECO:0000256" key="3">
    <source>
        <dbReference type="ARBA" id="ARBA00022723"/>
    </source>
</evidence>
<dbReference type="FunFam" id="3.40.50.11540:FF:000001">
    <property type="entry name" value="NADH dehydrogenase [ubiquinone] flavoprotein 1, mitochondrial"/>
    <property type="match status" value="1"/>
</dbReference>
<keyword evidence="4" id="KW-0408">Iron</keyword>
<dbReference type="KEGG" id="mmor:MMOR_48350"/>
<dbReference type="InterPro" id="IPR036249">
    <property type="entry name" value="Thioredoxin-like_sf"/>
</dbReference>
<evidence type="ECO:0000256" key="5">
    <source>
        <dbReference type="ARBA" id="ARBA00023014"/>
    </source>
</evidence>
<dbReference type="SUPFAM" id="SSF142984">
    <property type="entry name" value="Nqo1 middle domain-like"/>
    <property type="match status" value="1"/>
</dbReference>
<dbReference type="Proteomes" id="UP000466681">
    <property type="component" value="Chromosome"/>
</dbReference>
<feature type="domain" description="NADH-ubiquinone oxidoreductase 51kDa subunit iron-sulphur binding" evidence="6">
    <location>
        <begin position="484"/>
        <end position="529"/>
    </location>
</feature>
<dbReference type="EMBL" id="AP022560">
    <property type="protein sequence ID" value="BBX03899.1"/>
    <property type="molecule type" value="Genomic_DNA"/>
</dbReference>
<sequence>MNADIDTLLRRYGHDGTRLIDILWDVQHLYGYLPNDVLPQLAAGLNRSLLDIVETASFYHFFRSEPSGRHQIYLSNTVIAKMNGYQEVYDALERETGVRFGETDAKGMFGLFETPCIGLSDQEPAMMVDGVVFTRLTPDTVARIVAQLKTGKVAAEIANPAGLPDDDIAYVDALVESNVHTRGPVFFRGEPDYQTLLKNCLSRTPDEMIGAVIESGLRGYGGAGFRTGLKWQLCRAAPGDEKYVICNADEGEPGTFKDRALLTRSPLDVFMGMVIAAYATGSSHGIVYLRAEYVYLKRYLERQLQRLRDDGLLGSDIGGRTGFDFDIRIQMGAGSYVCGEESALIESCEGKRGTPRLKPPFPVQQGYLGKPTSVNNVETLAAATRVIEEGAQWFRRMGTPDSAGARLLSVAGDCDRPGVYEVQWGITLNEVLMMVGARDARAVQISGPSGECLSVAVDGRRRIAYEDIPCNGAVTVFNASRDLLDIARDYTKFFAEESCGICVPCRAGTVDLHDKLRLITVGTADHEDLDDLAGWGAVVKSASRCGLGVTAANPILTTMQKFPELYRKRLRSQEQALLPSFDLDGALAGYDEAVAELETDGTA</sequence>
<accession>A0AAD1HF78</accession>
<dbReference type="Gene3D" id="1.10.10.1590">
    <property type="entry name" value="NADH-quinone oxidoreductase subunit E"/>
    <property type="match status" value="1"/>
</dbReference>
<dbReference type="GO" id="GO:0008137">
    <property type="term" value="F:NADH dehydrogenase (ubiquinone) activity"/>
    <property type="evidence" value="ECO:0007669"/>
    <property type="project" value="InterPro"/>
</dbReference>
<evidence type="ECO:0000256" key="4">
    <source>
        <dbReference type="ARBA" id="ARBA00023004"/>
    </source>
</evidence>
<evidence type="ECO:0000313" key="8">
    <source>
        <dbReference type="Proteomes" id="UP000466681"/>
    </source>
</evidence>
<dbReference type="GO" id="GO:0010181">
    <property type="term" value="F:FMN binding"/>
    <property type="evidence" value="ECO:0007669"/>
    <property type="project" value="InterPro"/>
</dbReference>
<gene>
    <name evidence="7" type="ORF">MMOR_48350</name>
</gene>
<reference evidence="7 8" key="1">
    <citation type="journal article" date="2019" name="Emerg. Microbes Infect.">
        <title>Comprehensive subspecies identification of 175 nontuberculous mycobacteria species based on 7547 genomic profiles.</title>
        <authorList>
            <person name="Matsumoto Y."/>
            <person name="Kinjo T."/>
            <person name="Motooka D."/>
            <person name="Nabeya D."/>
            <person name="Jung N."/>
            <person name="Uechi K."/>
            <person name="Horii T."/>
            <person name="Iida T."/>
            <person name="Fujita J."/>
            <person name="Nakamura S."/>
        </authorList>
    </citation>
    <scope>NUCLEOTIDE SEQUENCE [LARGE SCALE GENOMIC DNA]</scope>
    <source>
        <strain evidence="7 8">JCM 6375</strain>
    </source>
</reference>
<dbReference type="PANTHER" id="PTHR43578">
    <property type="entry name" value="NADH-QUINONE OXIDOREDUCTASE SUBUNIT F"/>
    <property type="match status" value="1"/>
</dbReference>
<comment type="similarity">
    <text evidence="1">Belongs to the complex I 51 kDa subunit family.</text>
</comment>
<dbReference type="Gene3D" id="1.20.1440.230">
    <property type="entry name" value="NADH-ubiquinone oxidoreductase 51kDa subunit, iron-sulphur binding domain"/>
    <property type="match status" value="1"/>
</dbReference>
<dbReference type="SUPFAM" id="SSF140490">
    <property type="entry name" value="Nqo1C-terminal domain-like"/>
    <property type="match status" value="1"/>
</dbReference>
<dbReference type="InterPro" id="IPR019575">
    <property type="entry name" value="Nuop51_4Fe4S-bd"/>
</dbReference>
<dbReference type="InterPro" id="IPR011538">
    <property type="entry name" value="Nuo51_FMN-bd"/>
</dbReference>
<evidence type="ECO:0000256" key="1">
    <source>
        <dbReference type="ARBA" id="ARBA00007523"/>
    </source>
</evidence>
<dbReference type="Pfam" id="PF01512">
    <property type="entry name" value="Complex1_51K"/>
    <property type="match status" value="1"/>
</dbReference>
<dbReference type="Gene3D" id="3.40.30.10">
    <property type="entry name" value="Glutaredoxin"/>
    <property type="match status" value="1"/>
</dbReference>